<dbReference type="EMBL" id="CP060707">
    <property type="protein sequence ID" value="QPH89367.1"/>
    <property type="molecule type" value="Genomic_DNA"/>
</dbReference>
<feature type="coiled-coil region" evidence="1">
    <location>
        <begin position="18"/>
        <end position="45"/>
    </location>
</feature>
<reference evidence="2 3" key="1">
    <citation type="journal article" date="2018" name="Emerg. Microbes Infect.">
        <title>Genomic analysis of oral Campylobacter concisus strains identified a potential bacterial molecular marker associated with active Crohn's disease.</title>
        <authorList>
            <person name="Liu F."/>
            <person name="Ma R."/>
            <person name="Tay C.Y.A."/>
            <person name="Octavia S."/>
            <person name="Lan R."/>
            <person name="Chung H.K.L."/>
            <person name="Riordan S.M."/>
            <person name="Grimm M.C."/>
            <person name="Leong R.W."/>
            <person name="Tanaka M.M."/>
            <person name="Connor S."/>
            <person name="Zhang L."/>
        </authorList>
    </citation>
    <scope>NUCLEOTIDE SEQUENCE [LARGE SCALE GENOMIC DNA]</scope>
    <source>
        <strain evidence="2 3">P1CDO2</strain>
    </source>
</reference>
<gene>
    <name evidence="2" type="ORF">CVT00_06790</name>
</gene>
<evidence type="ECO:0000256" key="1">
    <source>
        <dbReference type="SAM" id="Coils"/>
    </source>
</evidence>
<keyword evidence="1" id="KW-0175">Coiled coil</keyword>
<dbReference type="AlphaFoldDB" id="A0A7S9RD76"/>
<evidence type="ECO:0000313" key="2">
    <source>
        <dbReference type="EMBL" id="QPH89367.1"/>
    </source>
</evidence>
<proteinExistence type="predicted"/>
<evidence type="ECO:0000313" key="3">
    <source>
        <dbReference type="Proteomes" id="UP000594508"/>
    </source>
</evidence>
<name>A0A7S9RD76_9BACT</name>
<dbReference type="Proteomes" id="UP000594508">
    <property type="component" value="Chromosome"/>
</dbReference>
<dbReference type="RefSeq" id="WP_196376843.1">
    <property type="nucleotide sequence ID" value="NZ_CP060707.1"/>
</dbReference>
<sequence length="91" mass="10374">MITYDDFTKLIDVMTELLAQKNTDIAELVQEVETLERKLALYEQKDLFEVVGTSNIGDQVLKVYEKFVPDFVTDEEIAAANSIAPKFDILE</sequence>
<protein>
    <submittedName>
        <fullName evidence="2">Uncharacterized protein</fullName>
    </submittedName>
</protein>
<accession>A0A7S9RD76</accession>
<organism evidence="2 3">
    <name type="scientific">Campylobacter concisus</name>
    <dbReference type="NCBI Taxonomy" id="199"/>
    <lineage>
        <taxon>Bacteria</taxon>
        <taxon>Pseudomonadati</taxon>
        <taxon>Campylobacterota</taxon>
        <taxon>Epsilonproteobacteria</taxon>
        <taxon>Campylobacterales</taxon>
        <taxon>Campylobacteraceae</taxon>
        <taxon>Campylobacter</taxon>
    </lineage>
</organism>